<keyword evidence="6" id="KW-1185">Reference proteome</keyword>
<reference evidence="5 6" key="1">
    <citation type="submission" date="2019-09" db="EMBL/GenBank/DDBJ databases">
        <title>Bird 10,000 Genomes (B10K) Project - Family phase.</title>
        <authorList>
            <person name="Zhang G."/>
        </authorList>
    </citation>
    <scope>NUCLEOTIDE SEQUENCE [LARGE SCALE GENOMIC DNA]</scope>
    <source>
        <strain evidence="5">B10K-DU-002-36</strain>
        <tissue evidence="5">Muscle</tissue>
    </source>
</reference>
<feature type="non-terminal residue" evidence="5">
    <location>
        <position position="361"/>
    </location>
</feature>
<dbReference type="PANTHER" id="PTHR14758">
    <property type="entry name" value="AGAP005440-PA"/>
    <property type="match status" value="1"/>
</dbReference>
<feature type="region of interest" description="Disordered" evidence="2">
    <location>
        <begin position="58"/>
        <end position="101"/>
    </location>
</feature>
<gene>
    <name evidence="5" type="primary">Fam110c</name>
    <name evidence="5" type="ORF">RHIAFR_R03905</name>
</gene>
<dbReference type="GO" id="GO:0030335">
    <property type="term" value="P:positive regulation of cell migration"/>
    <property type="evidence" value="ECO:0007669"/>
    <property type="project" value="TreeGrafter"/>
</dbReference>
<evidence type="ECO:0000259" key="4">
    <source>
        <dbReference type="Pfam" id="PF14161"/>
    </source>
</evidence>
<dbReference type="Proteomes" id="UP000525158">
    <property type="component" value="Unassembled WGS sequence"/>
</dbReference>
<feature type="non-terminal residue" evidence="5">
    <location>
        <position position="1"/>
    </location>
</feature>
<dbReference type="Pfam" id="PF14161">
    <property type="entry name" value="FAM110_N"/>
    <property type="match status" value="1"/>
</dbReference>
<accession>A0A7L1IRG5</accession>
<dbReference type="Pfam" id="PF14160">
    <property type="entry name" value="FAM110_C"/>
    <property type="match status" value="1"/>
</dbReference>
<dbReference type="AlphaFoldDB" id="A0A7L1IRG5"/>
<dbReference type="InterPro" id="IPR025741">
    <property type="entry name" value="FAM110_C"/>
</dbReference>
<dbReference type="InterPro" id="IPR025740">
    <property type="entry name" value="FAM110"/>
</dbReference>
<sequence length="361" mass="40205">MPTELSRAVGMHAISDLHSSLSLRLRSKGPEYLRRQMEARSPGRRSAVERLAADKAKYVKSQQVMGSRQEPAVLPSSASESSGETCSVESRRSSRDPGGGKALELAVCSCRAPLQHGPPIARRSTPRRQMRPDSLVIYRQKCEFGRGQSQDGSRGSLVRRIFQGSVKEKQLAASPEMPRVMEDSAATESKEPLSAKLSDHEPSERGAEQNRPASSEAPGVCTKEHERPSKLSMPPEEVKEVKRRGLHRSQSDISSRYSKSFSEFDTFFKYCGLEQEVIEDLGRENFSVVSDNVSFKIRSISVATSESDFTRHSGDEGLLEDELTEQVPSSTSVIERNARIIKWLYTCKKARETNKMIQELA</sequence>
<comment type="similarity">
    <text evidence="1">Belongs to the FAM110 family.</text>
</comment>
<dbReference type="PANTHER" id="PTHR14758:SF5">
    <property type="entry name" value="PROTEIN FAM110C"/>
    <property type="match status" value="1"/>
</dbReference>
<feature type="region of interest" description="Disordered" evidence="2">
    <location>
        <begin position="167"/>
        <end position="249"/>
    </location>
</feature>
<dbReference type="GO" id="GO:0005938">
    <property type="term" value="C:cell cortex"/>
    <property type="evidence" value="ECO:0007669"/>
    <property type="project" value="TreeGrafter"/>
</dbReference>
<comment type="caution">
    <text evidence="5">The sequence shown here is derived from an EMBL/GenBank/DDBJ whole genome shotgun (WGS) entry which is preliminary data.</text>
</comment>
<evidence type="ECO:0000256" key="1">
    <source>
        <dbReference type="ARBA" id="ARBA00010576"/>
    </source>
</evidence>
<name>A0A7L1IRG5_SMUAF</name>
<feature type="domain" description="Centrosome-associated FAM110 N-terminal" evidence="4">
    <location>
        <begin position="18"/>
        <end position="75"/>
    </location>
</feature>
<dbReference type="GO" id="GO:0043014">
    <property type="term" value="F:alpha-tubulin binding"/>
    <property type="evidence" value="ECO:0007669"/>
    <property type="project" value="TreeGrafter"/>
</dbReference>
<proteinExistence type="inferred from homology"/>
<evidence type="ECO:0000313" key="6">
    <source>
        <dbReference type="Proteomes" id="UP000525158"/>
    </source>
</evidence>
<dbReference type="EMBL" id="VXBO01007332">
    <property type="protein sequence ID" value="NXN41188.1"/>
    <property type="molecule type" value="Genomic_DNA"/>
</dbReference>
<evidence type="ECO:0000259" key="3">
    <source>
        <dbReference type="Pfam" id="PF14160"/>
    </source>
</evidence>
<feature type="compositionally biased region" description="Low complexity" evidence="2">
    <location>
        <begin position="76"/>
        <end position="87"/>
    </location>
</feature>
<evidence type="ECO:0000256" key="2">
    <source>
        <dbReference type="SAM" id="MobiDB-lite"/>
    </source>
</evidence>
<dbReference type="InterPro" id="IPR025739">
    <property type="entry name" value="FAM110_N"/>
</dbReference>
<feature type="domain" description="Centrosome-associated FAM110 C-terminal" evidence="3">
    <location>
        <begin position="244"/>
        <end position="350"/>
    </location>
</feature>
<organism evidence="5 6">
    <name type="scientific">Smutsornis africanus</name>
    <name type="common">Double-banded courser</name>
    <name type="synonym">Rhinoptilus africanus</name>
    <dbReference type="NCBI Taxonomy" id="240209"/>
    <lineage>
        <taxon>Eukaryota</taxon>
        <taxon>Metazoa</taxon>
        <taxon>Chordata</taxon>
        <taxon>Craniata</taxon>
        <taxon>Vertebrata</taxon>
        <taxon>Euteleostomi</taxon>
        <taxon>Archelosauria</taxon>
        <taxon>Archosauria</taxon>
        <taxon>Dinosauria</taxon>
        <taxon>Saurischia</taxon>
        <taxon>Theropoda</taxon>
        <taxon>Coelurosauria</taxon>
        <taxon>Aves</taxon>
        <taxon>Neognathae</taxon>
        <taxon>Neoaves</taxon>
        <taxon>Charadriiformes</taxon>
        <taxon>Glareolidae</taxon>
        <taxon>Rhinoptilus</taxon>
    </lineage>
</organism>
<protein>
    <submittedName>
        <fullName evidence="5">F110C protein</fullName>
    </submittedName>
</protein>
<evidence type="ECO:0000313" key="5">
    <source>
        <dbReference type="EMBL" id="NXN41188.1"/>
    </source>
</evidence>
<feature type="compositionally biased region" description="Basic and acidic residues" evidence="2">
    <location>
        <begin position="188"/>
        <end position="208"/>
    </location>
</feature>
<dbReference type="GO" id="GO:0060491">
    <property type="term" value="P:regulation of cell projection assembly"/>
    <property type="evidence" value="ECO:0007669"/>
    <property type="project" value="TreeGrafter"/>
</dbReference>